<keyword evidence="3" id="KW-1185">Reference proteome</keyword>
<feature type="chain" id="PRO_5002968451" evidence="1">
    <location>
        <begin position="26"/>
        <end position="180"/>
    </location>
</feature>
<dbReference type="RefSeq" id="WP_006863062.1">
    <property type="nucleotide sequence ID" value="NZ_ACCL02000016.1"/>
</dbReference>
<evidence type="ECO:0000313" key="2">
    <source>
        <dbReference type="EMBL" id="EET59669.1"/>
    </source>
</evidence>
<dbReference type="Proteomes" id="UP000005561">
    <property type="component" value="Unassembled WGS sequence"/>
</dbReference>
<comment type="caution">
    <text evidence="2">The sequence shown here is derived from an EMBL/GenBank/DDBJ whole genome shotgun (WGS) entry which is preliminary data.</text>
</comment>
<keyword evidence="1" id="KW-0732">Signal</keyword>
<accession>C6LI14</accession>
<evidence type="ECO:0000313" key="3">
    <source>
        <dbReference type="Proteomes" id="UP000005561"/>
    </source>
</evidence>
<evidence type="ECO:0000256" key="1">
    <source>
        <dbReference type="SAM" id="SignalP"/>
    </source>
</evidence>
<dbReference type="STRING" id="168384.SAMN05660368_02585"/>
<gene>
    <name evidence="2" type="ORF">BRYFOR_08285</name>
</gene>
<protein>
    <submittedName>
        <fullName evidence="2">Uncharacterized protein</fullName>
    </submittedName>
</protein>
<proteinExistence type="predicted"/>
<sequence>MKKNVLKTLSLALVAAGSISMMASAATVDQDNQTSSTTVTYSMPSSYTVTIPEAVKIGEDGTGTGEVSIAANPILPAGQEYVQVQIDKGKHWTNSTWSMMILDENGKALGKELRYWITKTGTWKTVYENTPLLELKKGSAVGASTTLTFALEEKPTTSGDYTDTLTFMVKLSENSSKYAQ</sequence>
<reference evidence="2" key="1">
    <citation type="submission" date="2009-07" db="EMBL/GenBank/DDBJ databases">
        <authorList>
            <person name="Weinstock G."/>
            <person name="Sodergren E."/>
            <person name="Clifton S."/>
            <person name="Fulton L."/>
            <person name="Fulton B."/>
            <person name="Courtney L."/>
            <person name="Fronick C."/>
            <person name="Harrison M."/>
            <person name="Strong C."/>
            <person name="Farmer C."/>
            <person name="Delahaunty K."/>
            <person name="Markovic C."/>
            <person name="Hall O."/>
            <person name="Minx P."/>
            <person name="Tomlinson C."/>
            <person name="Mitreva M."/>
            <person name="Nelson J."/>
            <person name="Hou S."/>
            <person name="Wollam A."/>
            <person name="Pepin K.H."/>
            <person name="Johnson M."/>
            <person name="Bhonagiri V."/>
            <person name="Nash W.E."/>
            <person name="Warren W."/>
            <person name="Chinwalla A."/>
            <person name="Mardis E.R."/>
            <person name="Wilson R.K."/>
        </authorList>
    </citation>
    <scope>NUCLEOTIDE SEQUENCE [LARGE SCALE GENOMIC DNA]</scope>
    <source>
        <strain evidence="2">DSM 14469</strain>
    </source>
</reference>
<dbReference type="AlphaFoldDB" id="C6LI14"/>
<feature type="signal peptide" evidence="1">
    <location>
        <begin position="1"/>
        <end position="25"/>
    </location>
</feature>
<organism evidence="2 3">
    <name type="scientific">Marvinbryantia formatexigens DSM 14469</name>
    <dbReference type="NCBI Taxonomy" id="478749"/>
    <lineage>
        <taxon>Bacteria</taxon>
        <taxon>Bacillati</taxon>
        <taxon>Bacillota</taxon>
        <taxon>Clostridia</taxon>
        <taxon>Lachnospirales</taxon>
        <taxon>Lachnospiraceae</taxon>
        <taxon>Marvinbryantia</taxon>
    </lineage>
</organism>
<dbReference type="EMBL" id="ACCL02000016">
    <property type="protein sequence ID" value="EET59669.1"/>
    <property type="molecule type" value="Genomic_DNA"/>
</dbReference>
<name>C6LI14_9FIRM</name>